<feature type="compositionally biased region" description="Low complexity" evidence="3">
    <location>
        <begin position="669"/>
        <end position="687"/>
    </location>
</feature>
<evidence type="ECO:0000313" key="6">
    <source>
        <dbReference type="EMBL" id="KAF4615930.1"/>
    </source>
</evidence>
<feature type="region of interest" description="Disordered" evidence="3">
    <location>
        <begin position="1086"/>
        <end position="1111"/>
    </location>
</feature>
<feature type="domain" description="SH3" evidence="4">
    <location>
        <begin position="99"/>
        <end position="160"/>
    </location>
</feature>
<evidence type="ECO:0000256" key="3">
    <source>
        <dbReference type="SAM" id="MobiDB-lite"/>
    </source>
</evidence>
<evidence type="ECO:0000313" key="7">
    <source>
        <dbReference type="Proteomes" id="UP000521872"/>
    </source>
</evidence>
<evidence type="ECO:0000256" key="1">
    <source>
        <dbReference type="ARBA" id="ARBA00022443"/>
    </source>
</evidence>
<dbReference type="GO" id="GO:0008104">
    <property type="term" value="P:intracellular protein localization"/>
    <property type="evidence" value="ECO:0007669"/>
    <property type="project" value="TreeGrafter"/>
</dbReference>
<dbReference type="Pfam" id="PF00018">
    <property type="entry name" value="SH3_1"/>
    <property type="match status" value="1"/>
</dbReference>
<dbReference type="SMART" id="SM00326">
    <property type="entry name" value="SH3"/>
    <property type="match status" value="1"/>
</dbReference>
<dbReference type="PANTHER" id="PTHR47775">
    <property type="entry name" value="BUD SITE SELECTION PROTEIN 14"/>
    <property type="match status" value="1"/>
</dbReference>
<dbReference type="InterPro" id="IPR029071">
    <property type="entry name" value="Ubiquitin-like_domsf"/>
</dbReference>
<protein>
    <recommendedName>
        <fullName evidence="8">SH3 domain-containing protein</fullName>
    </recommendedName>
</protein>
<evidence type="ECO:0000259" key="4">
    <source>
        <dbReference type="PROSITE" id="PS50002"/>
    </source>
</evidence>
<dbReference type="Proteomes" id="UP000521872">
    <property type="component" value="Unassembled WGS sequence"/>
</dbReference>
<feature type="compositionally biased region" description="Basic and acidic residues" evidence="3">
    <location>
        <begin position="1"/>
        <end position="26"/>
    </location>
</feature>
<keyword evidence="7" id="KW-1185">Reference proteome</keyword>
<feature type="compositionally biased region" description="Low complexity" evidence="3">
    <location>
        <begin position="32"/>
        <end position="48"/>
    </location>
</feature>
<dbReference type="PROSITE" id="PS50002">
    <property type="entry name" value="SH3"/>
    <property type="match status" value="1"/>
</dbReference>
<dbReference type="PANTHER" id="PTHR47775:SF1">
    <property type="entry name" value="BUD SITE SELECTION PROTEIN 14"/>
    <property type="match status" value="1"/>
</dbReference>
<dbReference type="Gene3D" id="2.30.30.40">
    <property type="entry name" value="SH3 Domains"/>
    <property type="match status" value="1"/>
</dbReference>
<accession>A0A8H4VPU3</accession>
<dbReference type="FunFam" id="2.30.30.40:FF:000035">
    <property type="entry name" value="SH3 domain containing protein"/>
    <property type="match status" value="1"/>
</dbReference>
<feature type="compositionally biased region" description="Acidic residues" evidence="3">
    <location>
        <begin position="248"/>
        <end position="268"/>
    </location>
</feature>
<evidence type="ECO:0000259" key="5">
    <source>
        <dbReference type="PROSITE" id="PS50200"/>
    </source>
</evidence>
<feature type="region of interest" description="Disordered" evidence="3">
    <location>
        <begin position="197"/>
        <end position="268"/>
    </location>
</feature>
<dbReference type="GO" id="GO:0015630">
    <property type="term" value="C:microtubule cytoskeleton"/>
    <property type="evidence" value="ECO:0007669"/>
    <property type="project" value="TreeGrafter"/>
</dbReference>
<gene>
    <name evidence="6" type="ORF">D9613_011321</name>
</gene>
<feature type="region of interest" description="Disordered" evidence="3">
    <location>
        <begin position="651"/>
        <end position="694"/>
    </location>
</feature>
<dbReference type="EMBL" id="JAACJL010000032">
    <property type="protein sequence ID" value="KAF4615930.1"/>
    <property type="molecule type" value="Genomic_DNA"/>
</dbReference>
<dbReference type="InterPro" id="IPR036028">
    <property type="entry name" value="SH3-like_dom_sf"/>
</dbReference>
<dbReference type="InterPro" id="IPR053039">
    <property type="entry name" value="Polarity_Bud-Selection_Reg"/>
</dbReference>
<dbReference type="InterPro" id="IPR001452">
    <property type="entry name" value="SH3_domain"/>
</dbReference>
<reference evidence="6 7" key="1">
    <citation type="submission" date="2019-12" db="EMBL/GenBank/DDBJ databases">
        <authorList>
            <person name="Floudas D."/>
            <person name="Bentzer J."/>
            <person name="Ahren D."/>
            <person name="Johansson T."/>
            <person name="Persson P."/>
            <person name="Tunlid A."/>
        </authorList>
    </citation>
    <scope>NUCLEOTIDE SEQUENCE [LARGE SCALE GENOMIC DNA]</scope>
    <source>
        <strain evidence="6 7">CBS 102.39</strain>
    </source>
</reference>
<feature type="compositionally biased region" description="Acidic residues" evidence="3">
    <location>
        <begin position="60"/>
        <end position="88"/>
    </location>
</feature>
<organism evidence="6 7">
    <name type="scientific">Agrocybe pediades</name>
    <dbReference type="NCBI Taxonomy" id="84607"/>
    <lineage>
        <taxon>Eukaryota</taxon>
        <taxon>Fungi</taxon>
        <taxon>Dikarya</taxon>
        <taxon>Basidiomycota</taxon>
        <taxon>Agaricomycotina</taxon>
        <taxon>Agaricomycetes</taxon>
        <taxon>Agaricomycetidae</taxon>
        <taxon>Agaricales</taxon>
        <taxon>Agaricineae</taxon>
        <taxon>Strophariaceae</taxon>
        <taxon>Agrocybe</taxon>
    </lineage>
</organism>
<feature type="compositionally biased region" description="Polar residues" evidence="3">
    <location>
        <begin position="1088"/>
        <end position="1099"/>
    </location>
</feature>
<feature type="region of interest" description="Disordered" evidence="3">
    <location>
        <begin position="1223"/>
        <end position="1388"/>
    </location>
</feature>
<feature type="compositionally biased region" description="Polar residues" evidence="3">
    <location>
        <begin position="609"/>
        <end position="636"/>
    </location>
</feature>
<dbReference type="SUPFAM" id="SSF54236">
    <property type="entry name" value="Ubiquitin-like"/>
    <property type="match status" value="1"/>
</dbReference>
<dbReference type="Pfam" id="PF00788">
    <property type="entry name" value="RA"/>
    <property type="match status" value="1"/>
</dbReference>
<feature type="compositionally biased region" description="Polar residues" evidence="3">
    <location>
        <begin position="578"/>
        <end position="587"/>
    </location>
</feature>
<feature type="compositionally biased region" description="Polar residues" evidence="3">
    <location>
        <begin position="1303"/>
        <end position="1320"/>
    </location>
</feature>
<feature type="compositionally biased region" description="Basic and acidic residues" evidence="3">
    <location>
        <begin position="414"/>
        <end position="426"/>
    </location>
</feature>
<feature type="domain" description="Ras-associating" evidence="5">
    <location>
        <begin position="712"/>
        <end position="842"/>
    </location>
</feature>
<evidence type="ECO:0000256" key="2">
    <source>
        <dbReference type="PROSITE-ProRule" id="PRU00192"/>
    </source>
</evidence>
<feature type="compositionally biased region" description="Basic and acidic residues" evidence="3">
    <location>
        <begin position="501"/>
        <end position="514"/>
    </location>
</feature>
<feature type="region of interest" description="Disordered" evidence="3">
    <location>
        <begin position="609"/>
        <end position="638"/>
    </location>
</feature>
<keyword evidence="1 2" id="KW-0728">SH3 domain</keyword>
<sequence length="1474" mass="163853">MSGDPRRAHLQRQDTFDLRDQIRADNDPNSSQHLQAHADAAAMHHQNQYMTSDEERSILDDDMEMERDDSELEDDQVQDEDEIYDDEGSSTLSIPNESIDFDMVYALHSFAATVEGQANVVKGDSLYLMDDSNSYWWLVRVLKTQEVGYIPAENIETPFERLARLNKHRNIDLALPTQVEQEDAVLTHERLLRNVQFQTGSTDPLPSRGPPGSSANRSDSGSRANNRRSVHFNYVRSQHRYPPALRDGEEEDPEDEWNTDGFEDEDIDLANDLEFTDGEDDGYGMEGNDSMQWDDLTAEEAQLRQHAANSQATGVPIPDALQPGSMRQYQEQQRLRAQQQEQLQQSEEQFRLQQQQQLQYQQQQEQQQALAQQQASQQAAQAQQEQLAQQQQLRKVSSREQLAQDETAQAQGPRRIDPLEATETRKMTATPTIAREADDRPAGQPYLPSIIVEDEQRKRQRDDDTSTTSSEDSAKKKAKGKEKMAAPVSSAMYNKQPAGKLRKEPSKEKDRGTDTEDDGKDKKKKGVFSGLFGRSKKDKGRDKTPSLGSIESSEYLGRGSEESGRSSGHRPSLAPLTSDGSTSPVTSAAQQQQQALAANLRNTVSDMRANQNQTTPSTPERNTNNAPQVSEHANQLRQRDQQHMTLYKEYLNRSPSSPPEAQPSYGLQSASAVMLSSPSSGSGLGPPVARPRPGSLILTSPSSNDIQGSLSVIRVFAGKHLQTEATFKTVLLNPSTTASDLVRQAIQRFRLPAGEDENDYYLTVKQVEGGASTVLQPVEHPLVVFETLVVESTELPKVKRSSVGSISSVSSNLSMHPAIKKLPMNDFTDDSAVKFYLNRKSEGVIDESSNGHDGDDTLIADSTASESDYGHNLTSPTRGQFLSGANERFSSPSARFAVQLVIYAEDLPDDMQFHPQTEAIVLKSSLTDPNAPILVSPNLRRKIFMFPKNVTVAEVTETSLERFGIQDGVIDGGDEVEDKTTKRRSGVRVRYGLMVSIDGHEKELAPSSRLIEAFPKPPQFKAPERQMSGNKRRSLDSSHLLGSLDDIRPEDPVFVLRRATSYRNSTSRKRFSAPLDEIALQHLHRESTSSYNSEAQAQSPVVEENQNRLKQPSRQEIIAAQRAATRATQRAIVSASTNSVRGMDVLLPGNAMLRSSRYEASDRMRYSYVEPDGETYDVSDIIEEEWKEMNNNNKNDLLEGVFIRNKDGIGEKLDRVLNKIRKGKGKERDYSSLSSADSDIRPVSTVSASEYSVDDTERSGSVTPGSAPLNRQMIPDADEDTVHVRSTPVSNPNPAGYDERNNTSRPGTTTPTAGLRTSPQPVMPLASRRNPSIASVMSDQSGRATPNGGQQQQSNLSRLAEEEERSLSSRDIHTPSRNQQQSQQQQRRLVIPKDDFGHASMMAIIEYKALAAAPKKETPSVQSDPVEELLFGKKLDLETLHPQIRDIYAAGFKQLEEMDKVLDGYIGRSVVGAF</sequence>
<feature type="compositionally biased region" description="Polar residues" evidence="3">
    <location>
        <begin position="213"/>
        <end position="224"/>
    </location>
</feature>
<dbReference type="InterPro" id="IPR000159">
    <property type="entry name" value="RA_dom"/>
</dbReference>
<dbReference type="GO" id="GO:0030950">
    <property type="term" value="P:establishment or maintenance of actin cytoskeleton polarity"/>
    <property type="evidence" value="ECO:0007669"/>
    <property type="project" value="TreeGrafter"/>
</dbReference>
<dbReference type="Gene3D" id="3.10.20.90">
    <property type="entry name" value="Phosphatidylinositol 3-kinase Catalytic Subunit, Chain A, domain 1"/>
    <property type="match status" value="1"/>
</dbReference>
<feature type="compositionally biased region" description="Low complexity" evidence="3">
    <location>
        <begin position="327"/>
        <end position="394"/>
    </location>
</feature>
<feature type="compositionally biased region" description="Polar residues" evidence="3">
    <location>
        <begin position="399"/>
        <end position="410"/>
    </location>
</feature>
<dbReference type="GO" id="GO:0051286">
    <property type="term" value="C:cell tip"/>
    <property type="evidence" value="ECO:0007669"/>
    <property type="project" value="TreeGrafter"/>
</dbReference>
<feature type="region of interest" description="Disordered" evidence="3">
    <location>
        <begin position="1"/>
        <end position="92"/>
    </location>
</feature>
<dbReference type="SUPFAM" id="SSF50044">
    <property type="entry name" value="SH3-domain"/>
    <property type="match status" value="1"/>
</dbReference>
<feature type="region of interest" description="Disordered" evidence="3">
    <location>
        <begin position="306"/>
        <end position="596"/>
    </location>
</feature>
<dbReference type="PROSITE" id="PS50200">
    <property type="entry name" value="RA"/>
    <property type="match status" value="1"/>
</dbReference>
<feature type="compositionally biased region" description="Polar residues" evidence="3">
    <location>
        <begin position="1329"/>
        <end position="1355"/>
    </location>
</feature>
<feature type="compositionally biased region" description="Basic and acidic residues" evidence="3">
    <location>
        <begin position="1365"/>
        <end position="1374"/>
    </location>
</feature>
<evidence type="ECO:0008006" key="8">
    <source>
        <dbReference type="Google" id="ProtNLM"/>
    </source>
</evidence>
<dbReference type="GO" id="GO:0007165">
    <property type="term" value="P:signal transduction"/>
    <property type="evidence" value="ECO:0007669"/>
    <property type="project" value="InterPro"/>
</dbReference>
<name>A0A8H4VPU3_9AGAR</name>
<proteinExistence type="predicted"/>
<comment type="caution">
    <text evidence="6">The sequence shown here is derived from an EMBL/GenBank/DDBJ whole genome shotgun (WGS) entry which is preliminary data.</text>
</comment>
<feature type="compositionally biased region" description="Basic and acidic residues" evidence="3">
    <location>
        <begin position="454"/>
        <end position="464"/>
    </location>
</feature>